<keyword evidence="1" id="KW-0479">Metal-binding</keyword>
<evidence type="ECO:0000313" key="4">
    <source>
        <dbReference type="EMBL" id="CEP16729.1"/>
    </source>
</evidence>
<protein>
    <recommendedName>
        <fullName evidence="3">CCHC-type domain-containing protein</fullName>
    </recommendedName>
</protein>
<dbReference type="EMBL" id="LN733260">
    <property type="protein sequence ID" value="CEP16729.1"/>
    <property type="molecule type" value="Genomic_DNA"/>
</dbReference>
<gene>
    <name evidence="4" type="primary">PARPA_11004.1 scaffold 42152</name>
</gene>
<reference evidence="4 5" key="1">
    <citation type="submission" date="2014-09" db="EMBL/GenBank/DDBJ databases">
        <authorList>
            <person name="Ellenberger Sabrina"/>
        </authorList>
    </citation>
    <scope>NUCLEOTIDE SEQUENCE [LARGE SCALE GENOMIC DNA]</scope>
    <source>
        <strain evidence="4 5">CBS 412.66</strain>
    </source>
</reference>
<accession>A0A0B7NP72</accession>
<organism evidence="4 5">
    <name type="scientific">Parasitella parasitica</name>
    <dbReference type="NCBI Taxonomy" id="35722"/>
    <lineage>
        <taxon>Eukaryota</taxon>
        <taxon>Fungi</taxon>
        <taxon>Fungi incertae sedis</taxon>
        <taxon>Mucoromycota</taxon>
        <taxon>Mucoromycotina</taxon>
        <taxon>Mucoromycetes</taxon>
        <taxon>Mucorales</taxon>
        <taxon>Mucorineae</taxon>
        <taxon>Mucoraceae</taxon>
        <taxon>Parasitella</taxon>
    </lineage>
</organism>
<feature type="compositionally biased region" description="Basic and acidic residues" evidence="2">
    <location>
        <begin position="210"/>
        <end position="223"/>
    </location>
</feature>
<dbReference type="SMART" id="SM00343">
    <property type="entry name" value="ZnF_C2HC"/>
    <property type="match status" value="2"/>
</dbReference>
<feature type="domain" description="CCHC-type" evidence="3">
    <location>
        <begin position="152"/>
        <end position="168"/>
    </location>
</feature>
<dbReference type="InterPro" id="IPR001878">
    <property type="entry name" value="Znf_CCHC"/>
</dbReference>
<dbReference type="GO" id="GO:0003676">
    <property type="term" value="F:nucleic acid binding"/>
    <property type="evidence" value="ECO:0007669"/>
    <property type="project" value="InterPro"/>
</dbReference>
<dbReference type="InterPro" id="IPR036875">
    <property type="entry name" value="Znf_CCHC_sf"/>
</dbReference>
<dbReference type="AlphaFoldDB" id="A0A0B7NP72"/>
<keyword evidence="5" id="KW-1185">Reference proteome</keyword>
<feature type="region of interest" description="Disordered" evidence="2">
    <location>
        <begin position="203"/>
        <end position="232"/>
    </location>
</feature>
<evidence type="ECO:0000256" key="1">
    <source>
        <dbReference type="PROSITE-ProRule" id="PRU00047"/>
    </source>
</evidence>
<name>A0A0B7NP72_9FUNG</name>
<dbReference type="Proteomes" id="UP000054107">
    <property type="component" value="Unassembled WGS sequence"/>
</dbReference>
<proteinExistence type="predicted"/>
<feature type="compositionally biased region" description="Basic and acidic residues" evidence="2">
    <location>
        <begin position="278"/>
        <end position="294"/>
    </location>
</feature>
<keyword evidence="1" id="KW-0862">Zinc</keyword>
<dbReference type="GO" id="GO:0008270">
    <property type="term" value="F:zinc ion binding"/>
    <property type="evidence" value="ECO:0007669"/>
    <property type="project" value="UniProtKB-KW"/>
</dbReference>
<feature type="compositionally biased region" description="Polar residues" evidence="2">
    <location>
        <begin position="267"/>
        <end position="276"/>
    </location>
</feature>
<sequence length="294" mass="32570">MEFRPLLSLYDGRADGSVLLEDKFSDAMDSDKAQFEGATIEGVVFKALPTGNRAKIGEFTHVQFTLLCMVDQGILLHDLVEPLSYYGEVLQVKQHKRQGFFEGQLSVIIDTFVGHQVGQGKWDKENGAPPICHFCHQSGHIRSGCPQLAKSRCFGCDQPGHFVRFCPEGQQPVVLHIGEPDEQTEPPMTDQQENEHILSGSVSEDEYAEESSHDEAPDSKADMDCENSEDDEVQLACAARPGSLLSKFASNNVSLSVKVDPPEEKVQSPQNRTTLQLKGKDIMSEFERKSSRDG</sequence>
<dbReference type="SUPFAM" id="SSF57756">
    <property type="entry name" value="Retrovirus zinc finger-like domains"/>
    <property type="match status" value="1"/>
</dbReference>
<evidence type="ECO:0000313" key="5">
    <source>
        <dbReference type="Proteomes" id="UP000054107"/>
    </source>
</evidence>
<evidence type="ECO:0000259" key="3">
    <source>
        <dbReference type="PROSITE" id="PS50158"/>
    </source>
</evidence>
<evidence type="ECO:0000256" key="2">
    <source>
        <dbReference type="SAM" id="MobiDB-lite"/>
    </source>
</evidence>
<dbReference type="PROSITE" id="PS50158">
    <property type="entry name" value="ZF_CCHC"/>
    <property type="match status" value="1"/>
</dbReference>
<dbReference type="OrthoDB" id="422005at2759"/>
<dbReference type="Gene3D" id="4.10.60.10">
    <property type="entry name" value="Zinc finger, CCHC-type"/>
    <property type="match status" value="1"/>
</dbReference>
<keyword evidence="1" id="KW-0863">Zinc-finger</keyword>
<feature type="region of interest" description="Disordered" evidence="2">
    <location>
        <begin position="259"/>
        <end position="294"/>
    </location>
</feature>